<dbReference type="SUPFAM" id="SSF101447">
    <property type="entry name" value="Formin homology 2 domain (FH2 domain)"/>
    <property type="match status" value="1"/>
</dbReference>
<dbReference type="InterPro" id="IPR042201">
    <property type="entry name" value="FH2_Formin_sf"/>
</dbReference>
<evidence type="ECO:0000259" key="2">
    <source>
        <dbReference type="PROSITE" id="PS51444"/>
    </source>
</evidence>
<evidence type="ECO:0000313" key="4">
    <source>
        <dbReference type="Proteomes" id="UP000827721"/>
    </source>
</evidence>
<dbReference type="PROSITE" id="PS51444">
    <property type="entry name" value="FH2"/>
    <property type="match status" value="1"/>
</dbReference>
<dbReference type="PANTHER" id="PTHR23213:SF269">
    <property type="entry name" value="FORMIN-LIKE PROTEIN 5"/>
    <property type="match status" value="1"/>
</dbReference>
<proteinExistence type="inferred from homology"/>
<dbReference type="Proteomes" id="UP000827721">
    <property type="component" value="Unassembled WGS sequence"/>
</dbReference>
<evidence type="ECO:0000256" key="1">
    <source>
        <dbReference type="ARBA" id="ARBA00025793"/>
    </source>
</evidence>
<comment type="caution">
    <text evidence="3">The sequence shown here is derived from an EMBL/GenBank/DDBJ whole genome shotgun (WGS) entry which is preliminary data.</text>
</comment>
<dbReference type="InterPro" id="IPR015425">
    <property type="entry name" value="FH2_Formin"/>
</dbReference>
<accession>A0ABQ8H247</accession>
<evidence type="ECO:0000313" key="3">
    <source>
        <dbReference type="EMBL" id="KAH7544286.1"/>
    </source>
</evidence>
<reference evidence="3 4" key="1">
    <citation type="submission" date="2021-02" db="EMBL/GenBank/DDBJ databases">
        <title>Plant Genome Project.</title>
        <authorList>
            <person name="Zhang R.-G."/>
        </authorList>
    </citation>
    <scope>NUCLEOTIDE SEQUENCE [LARGE SCALE GENOMIC DNA]</scope>
    <source>
        <tissue evidence="3">Leaves</tissue>
    </source>
</reference>
<keyword evidence="4" id="KW-1185">Reference proteome</keyword>
<dbReference type="PANTHER" id="PTHR23213">
    <property type="entry name" value="FORMIN-RELATED"/>
    <property type="match status" value="1"/>
</dbReference>
<protein>
    <recommendedName>
        <fullName evidence="2">FH2 domain-containing protein</fullName>
    </recommendedName>
</protein>
<comment type="similarity">
    <text evidence="1">Belongs to the formin-like family. Class-I subfamily.</text>
</comment>
<dbReference type="Pfam" id="PF02181">
    <property type="entry name" value="FH2"/>
    <property type="match status" value="1"/>
</dbReference>
<sequence length="253" mass="28536">MAPTPWRTEVSTGDVSQLGPADQFLKVLADIPFVYKRVESLFFLCTLQEEVTFTKESFEILEVACKTLRNSRLFLKLLEAVLKTGNRINDGTFRGGAQAFKLDTLLKLADVKGVDGKTTLLHFVVQEIIRSEGVRAARAMRESQSFSSVKTEELLKEVLHDTEDHYRNHGLQVVSRLSTELENVKKAAALDAESLTGSVAKLGYLLLRTQKFLNSDTKNLEEDSGFHETLKTFVQNAEVDIKRLVEEENRLWA</sequence>
<dbReference type="Gene3D" id="1.20.58.2220">
    <property type="entry name" value="Formin, FH2 domain"/>
    <property type="match status" value="1"/>
</dbReference>
<dbReference type="InterPro" id="IPR027643">
    <property type="entry name" value="Formin-like_plant"/>
</dbReference>
<organism evidence="3 4">
    <name type="scientific">Xanthoceras sorbifolium</name>
    <dbReference type="NCBI Taxonomy" id="99658"/>
    <lineage>
        <taxon>Eukaryota</taxon>
        <taxon>Viridiplantae</taxon>
        <taxon>Streptophyta</taxon>
        <taxon>Embryophyta</taxon>
        <taxon>Tracheophyta</taxon>
        <taxon>Spermatophyta</taxon>
        <taxon>Magnoliopsida</taxon>
        <taxon>eudicotyledons</taxon>
        <taxon>Gunneridae</taxon>
        <taxon>Pentapetalae</taxon>
        <taxon>rosids</taxon>
        <taxon>malvids</taxon>
        <taxon>Sapindales</taxon>
        <taxon>Sapindaceae</taxon>
        <taxon>Xanthoceroideae</taxon>
        <taxon>Xanthoceras</taxon>
    </lineage>
</organism>
<feature type="domain" description="FH2" evidence="2">
    <location>
        <begin position="1"/>
        <end position="253"/>
    </location>
</feature>
<name>A0ABQ8H247_9ROSI</name>
<dbReference type="EMBL" id="JAFEMO010000015">
    <property type="protein sequence ID" value="KAH7544286.1"/>
    <property type="molecule type" value="Genomic_DNA"/>
</dbReference>
<gene>
    <name evidence="3" type="ORF">JRO89_XS15G0142500</name>
</gene>